<dbReference type="CTD" id="100005261"/>
<feature type="transmembrane region" description="Helical" evidence="2">
    <location>
        <begin position="227"/>
        <end position="251"/>
    </location>
</feature>
<sequence length="308" mass="33894">MDTLSVFWALAVLLIQCPLIVPITVSTNSPTVEVKEYSNAILSCEFQTVKEQNPRIEWKKKGTDISIVYFEGHFKGTFAGRASIDGATVTLFSVTREDAGEYRCEISAPQDTIQLGETDITLKVLVPPETPACVIPSSVLTGSVVQLLCRELESIPPATYIWHKDNKPLTPSRLPNATYHINPTTGLLMFNTVTKADSGLYSCQASNGVGMPSMCEPQLMKIDDLNVTGIVAAVVVIGLVITICGCGGYYAHRNGYFSRHRGRSFWIPQCHGVAHISSQNLHRAEDKMNNSLPSQDPEDFRHTQSFML</sequence>
<dbReference type="PANTHER" id="PTHR44663:SF2">
    <property type="entry name" value="JUNCTIONAL ADHESION MOLECULE B"/>
    <property type="match status" value="1"/>
</dbReference>
<keyword evidence="2" id="KW-0812">Transmembrane</keyword>
<name>A0A3P8YXC3_ESOLU</name>
<dbReference type="SMART" id="SM00406">
    <property type="entry name" value="IGv"/>
    <property type="match status" value="1"/>
</dbReference>
<dbReference type="Proteomes" id="UP000265140">
    <property type="component" value="Chromosome 22"/>
</dbReference>
<dbReference type="InterPro" id="IPR013783">
    <property type="entry name" value="Ig-like_fold"/>
</dbReference>
<dbReference type="Ensembl" id="ENSELUT00000041756.3">
    <property type="protein sequence ID" value="ENSELUP00000021216.1"/>
    <property type="gene ID" value="ENSELUG00000020322.3"/>
</dbReference>
<dbReference type="GeneTree" id="ENSGT00940000165208"/>
<dbReference type="InterPro" id="IPR003599">
    <property type="entry name" value="Ig_sub"/>
</dbReference>
<keyword evidence="6" id="KW-1185">Reference proteome</keyword>
<evidence type="ECO:0000313" key="6">
    <source>
        <dbReference type="Proteomes" id="UP000265140"/>
    </source>
</evidence>
<dbReference type="Bgee" id="ENSELUG00000020322">
    <property type="expression patterns" value="Expressed in spleen and 14 other cell types or tissues"/>
</dbReference>
<feature type="chain" id="PRO_5018194014" description="Ig-like domain-containing protein" evidence="3">
    <location>
        <begin position="23"/>
        <end position="308"/>
    </location>
</feature>
<dbReference type="GO" id="GO:0070160">
    <property type="term" value="C:tight junction"/>
    <property type="evidence" value="ECO:0007669"/>
    <property type="project" value="TreeGrafter"/>
</dbReference>
<dbReference type="KEGG" id="els:105006179"/>
<dbReference type="GO" id="GO:0007159">
    <property type="term" value="P:leukocyte cell-cell adhesion"/>
    <property type="evidence" value="ECO:0007669"/>
    <property type="project" value="TreeGrafter"/>
</dbReference>
<reference evidence="5" key="3">
    <citation type="submission" date="2025-08" db="UniProtKB">
        <authorList>
            <consortium name="Ensembl"/>
        </authorList>
    </citation>
    <scope>IDENTIFICATION</scope>
</reference>
<dbReference type="Gene3D" id="2.60.40.10">
    <property type="entry name" value="Immunoglobulins"/>
    <property type="match status" value="2"/>
</dbReference>
<reference evidence="5" key="4">
    <citation type="submission" date="2025-09" db="UniProtKB">
        <authorList>
            <consortium name="Ensembl"/>
        </authorList>
    </citation>
    <scope>IDENTIFICATION</scope>
</reference>
<proteinExistence type="predicted"/>
<dbReference type="GO" id="GO:0098636">
    <property type="term" value="C:protein complex involved in cell adhesion"/>
    <property type="evidence" value="ECO:0007669"/>
    <property type="project" value="TreeGrafter"/>
</dbReference>
<dbReference type="SMART" id="SM00409">
    <property type="entry name" value="IG"/>
    <property type="match status" value="2"/>
</dbReference>
<keyword evidence="2" id="KW-1133">Transmembrane helix</keyword>
<dbReference type="GO" id="GO:0009986">
    <property type="term" value="C:cell surface"/>
    <property type="evidence" value="ECO:0007669"/>
    <property type="project" value="TreeGrafter"/>
</dbReference>
<protein>
    <recommendedName>
        <fullName evidence="4">Ig-like domain-containing protein</fullName>
    </recommendedName>
</protein>
<evidence type="ECO:0000256" key="2">
    <source>
        <dbReference type="SAM" id="Phobius"/>
    </source>
</evidence>
<feature type="domain" description="Ig-like" evidence="4">
    <location>
        <begin position="18"/>
        <end position="114"/>
    </location>
</feature>
<evidence type="ECO:0000256" key="3">
    <source>
        <dbReference type="SAM" id="SignalP"/>
    </source>
</evidence>
<reference evidence="6" key="1">
    <citation type="journal article" date="2014" name="PLoS ONE">
        <title>The genome and linkage map of the northern pike (Esox lucius): conserved synteny revealed between the salmonid sister group and the Neoteleostei.</title>
        <authorList>
            <person name="Rondeau E.B."/>
            <person name="Minkley D.R."/>
            <person name="Leong J.S."/>
            <person name="Messmer A.M."/>
            <person name="Jantzen J.R."/>
            <person name="von Schalburg K.R."/>
            <person name="Lemon C."/>
            <person name="Bird N.H."/>
            <person name="Koop B.F."/>
        </authorList>
    </citation>
    <scope>NUCLEOTIDE SEQUENCE</scope>
</reference>
<reference evidence="5" key="2">
    <citation type="submission" date="2020-02" db="EMBL/GenBank/DDBJ databases">
        <title>Esox lucius (northern pike) genome, fEsoLuc1, primary haplotype.</title>
        <authorList>
            <person name="Myers G."/>
            <person name="Karagic N."/>
            <person name="Meyer A."/>
            <person name="Pippel M."/>
            <person name="Reichard M."/>
            <person name="Winkler S."/>
            <person name="Tracey A."/>
            <person name="Sims Y."/>
            <person name="Howe K."/>
            <person name="Rhie A."/>
            <person name="Formenti G."/>
            <person name="Durbin R."/>
            <person name="Fedrigo O."/>
            <person name="Jarvis E.D."/>
        </authorList>
    </citation>
    <scope>NUCLEOTIDE SEQUENCE [LARGE SCALE GENOMIC DNA]</scope>
</reference>
<accession>A0A3P8YXC3</accession>
<dbReference type="InterPro" id="IPR007110">
    <property type="entry name" value="Ig-like_dom"/>
</dbReference>
<dbReference type="Pfam" id="PF13927">
    <property type="entry name" value="Ig_3"/>
    <property type="match status" value="2"/>
</dbReference>
<dbReference type="PANTHER" id="PTHR44663">
    <property type="entry name" value="JUNCTIONAL ADHESION MOLECULE B"/>
    <property type="match status" value="1"/>
</dbReference>
<keyword evidence="2" id="KW-0472">Membrane</keyword>
<dbReference type="PROSITE" id="PS50835">
    <property type="entry name" value="IG_LIKE"/>
    <property type="match status" value="2"/>
</dbReference>
<feature type="signal peptide" evidence="3">
    <location>
        <begin position="1"/>
        <end position="22"/>
    </location>
</feature>
<dbReference type="InterPro" id="IPR042625">
    <property type="entry name" value="JAM2"/>
</dbReference>
<feature type="domain" description="Ig-like" evidence="4">
    <location>
        <begin position="128"/>
        <end position="208"/>
    </location>
</feature>
<keyword evidence="3" id="KW-0732">Signal</keyword>
<dbReference type="OrthoDB" id="10015491at2759"/>
<evidence type="ECO:0000259" key="4">
    <source>
        <dbReference type="PROSITE" id="PS50835"/>
    </source>
</evidence>
<dbReference type="RefSeq" id="XP_010862872.1">
    <property type="nucleotide sequence ID" value="XM_010864570.3"/>
</dbReference>
<dbReference type="SUPFAM" id="SSF48726">
    <property type="entry name" value="Immunoglobulin"/>
    <property type="match status" value="2"/>
</dbReference>
<dbReference type="InterPro" id="IPR036179">
    <property type="entry name" value="Ig-like_dom_sf"/>
</dbReference>
<dbReference type="GeneID" id="105006179"/>
<dbReference type="AlphaFoldDB" id="A0A3P8YXC3"/>
<dbReference type="InterPro" id="IPR013106">
    <property type="entry name" value="Ig_V-set"/>
</dbReference>
<feature type="region of interest" description="Disordered" evidence="1">
    <location>
        <begin position="287"/>
        <end position="308"/>
    </location>
</feature>
<evidence type="ECO:0000256" key="1">
    <source>
        <dbReference type="SAM" id="MobiDB-lite"/>
    </source>
</evidence>
<dbReference type="InterPro" id="IPR003598">
    <property type="entry name" value="Ig_sub2"/>
</dbReference>
<evidence type="ECO:0000313" key="5">
    <source>
        <dbReference type="Ensembl" id="ENSELUP00000021216.1"/>
    </source>
</evidence>
<dbReference type="GO" id="GO:0005886">
    <property type="term" value="C:plasma membrane"/>
    <property type="evidence" value="ECO:0007669"/>
    <property type="project" value="TreeGrafter"/>
</dbReference>
<dbReference type="SMART" id="SM00408">
    <property type="entry name" value="IGc2"/>
    <property type="match status" value="2"/>
</dbReference>
<organism evidence="5 6">
    <name type="scientific">Esox lucius</name>
    <name type="common">Northern pike</name>
    <dbReference type="NCBI Taxonomy" id="8010"/>
    <lineage>
        <taxon>Eukaryota</taxon>
        <taxon>Metazoa</taxon>
        <taxon>Chordata</taxon>
        <taxon>Craniata</taxon>
        <taxon>Vertebrata</taxon>
        <taxon>Euteleostomi</taxon>
        <taxon>Actinopterygii</taxon>
        <taxon>Neopterygii</taxon>
        <taxon>Teleostei</taxon>
        <taxon>Protacanthopterygii</taxon>
        <taxon>Esociformes</taxon>
        <taxon>Esocidae</taxon>
        <taxon>Esox</taxon>
    </lineage>
</organism>